<dbReference type="InterPro" id="IPR036864">
    <property type="entry name" value="Zn2-C6_fun-type_DNA-bd_sf"/>
</dbReference>
<dbReference type="Proteomes" id="UP000293823">
    <property type="component" value="Unassembled WGS sequence"/>
</dbReference>
<dbReference type="CDD" id="cd00067">
    <property type="entry name" value="GAL4"/>
    <property type="match status" value="1"/>
</dbReference>
<sequence>MNASILQLNKRTLKVNEIAYLHQACQQCKERKGRCDGGKPCCSYCSKYEKHCIYTVRRRRGPGKR</sequence>
<dbReference type="PROSITE" id="PS00463">
    <property type="entry name" value="ZN2_CY6_FUNGAL_1"/>
    <property type="match status" value="1"/>
</dbReference>
<dbReference type="Pfam" id="PF00172">
    <property type="entry name" value="Zn_clus"/>
    <property type="match status" value="1"/>
</dbReference>
<comment type="caution">
    <text evidence="3">The sequence shown here is derived from an EMBL/GenBank/DDBJ whole genome shotgun (WGS) entry which is preliminary data.</text>
</comment>
<organism evidence="3 4">
    <name type="scientific">Alternaria arborescens</name>
    <dbReference type="NCBI Taxonomy" id="156630"/>
    <lineage>
        <taxon>Eukaryota</taxon>
        <taxon>Fungi</taxon>
        <taxon>Dikarya</taxon>
        <taxon>Ascomycota</taxon>
        <taxon>Pezizomycotina</taxon>
        <taxon>Dothideomycetes</taxon>
        <taxon>Pleosporomycetidae</taxon>
        <taxon>Pleosporales</taxon>
        <taxon>Pleosporineae</taxon>
        <taxon>Pleosporaceae</taxon>
        <taxon>Alternaria</taxon>
        <taxon>Alternaria sect. Alternaria</taxon>
    </lineage>
</organism>
<dbReference type="GO" id="GO:0008270">
    <property type="term" value="F:zinc ion binding"/>
    <property type="evidence" value="ECO:0007669"/>
    <property type="project" value="InterPro"/>
</dbReference>
<dbReference type="InterPro" id="IPR001138">
    <property type="entry name" value="Zn2Cys6_DnaBD"/>
</dbReference>
<proteinExistence type="predicted"/>
<evidence type="ECO:0000313" key="4">
    <source>
        <dbReference type="Proteomes" id="UP000293823"/>
    </source>
</evidence>
<reference evidence="4" key="1">
    <citation type="journal article" date="2019" name="bioRxiv">
        <title>Genomics, evolutionary history and diagnostics of the Alternaria alternata species group including apple and Asian pear pathotypes.</title>
        <authorList>
            <person name="Armitage A.D."/>
            <person name="Cockerton H.M."/>
            <person name="Sreenivasaprasad S."/>
            <person name="Woodhall J.W."/>
            <person name="Lane C.R."/>
            <person name="Harrison R.J."/>
            <person name="Clarkson J.P."/>
        </authorList>
    </citation>
    <scope>NUCLEOTIDE SEQUENCE [LARGE SCALE GENOMIC DNA]</scope>
    <source>
        <strain evidence="4">RGR 97.0016</strain>
    </source>
</reference>
<keyword evidence="4" id="KW-1185">Reference proteome</keyword>
<dbReference type="AlphaFoldDB" id="A0A4V1X5K9"/>
<evidence type="ECO:0000256" key="1">
    <source>
        <dbReference type="ARBA" id="ARBA00023242"/>
    </source>
</evidence>
<dbReference type="OrthoDB" id="9986881at2759"/>
<accession>A0A4V1X5K9</accession>
<keyword evidence="1" id="KW-0539">Nucleus</keyword>
<gene>
    <name evidence="3" type="ORF">AA0113_g5946</name>
</gene>
<feature type="domain" description="Zn(2)-C6 fungal-type" evidence="2">
    <location>
        <begin position="24"/>
        <end position="54"/>
    </location>
</feature>
<dbReference type="SUPFAM" id="SSF57701">
    <property type="entry name" value="Zn2/Cys6 DNA-binding domain"/>
    <property type="match status" value="1"/>
</dbReference>
<dbReference type="SMART" id="SM00066">
    <property type="entry name" value="GAL4"/>
    <property type="match status" value="1"/>
</dbReference>
<name>A0A4V1X5K9_9PLEO</name>
<evidence type="ECO:0000259" key="2">
    <source>
        <dbReference type="PROSITE" id="PS50048"/>
    </source>
</evidence>
<dbReference type="GO" id="GO:0000981">
    <property type="term" value="F:DNA-binding transcription factor activity, RNA polymerase II-specific"/>
    <property type="evidence" value="ECO:0007669"/>
    <property type="project" value="InterPro"/>
</dbReference>
<dbReference type="EMBL" id="PEJP01000021">
    <property type="protein sequence ID" value="RYO63348.1"/>
    <property type="molecule type" value="Genomic_DNA"/>
</dbReference>
<dbReference type="PROSITE" id="PS50048">
    <property type="entry name" value="ZN2_CY6_FUNGAL_2"/>
    <property type="match status" value="1"/>
</dbReference>
<protein>
    <recommendedName>
        <fullName evidence="2">Zn(2)-C6 fungal-type domain-containing protein</fullName>
    </recommendedName>
</protein>
<dbReference type="Gene3D" id="4.10.240.10">
    <property type="entry name" value="Zn(2)-C6 fungal-type DNA-binding domain"/>
    <property type="match status" value="1"/>
</dbReference>
<evidence type="ECO:0000313" key="3">
    <source>
        <dbReference type="EMBL" id="RYO63348.1"/>
    </source>
</evidence>